<protein>
    <submittedName>
        <fullName evidence="1">Glycosyltransferase family 1 protein</fullName>
    </submittedName>
</protein>
<organism evidence="1">
    <name type="scientific">Salmonella hadar</name>
    <dbReference type="NCBI Taxonomy" id="149385"/>
    <lineage>
        <taxon>Bacteria</taxon>
        <taxon>Pseudomonadati</taxon>
        <taxon>Pseudomonadota</taxon>
        <taxon>Gammaproteobacteria</taxon>
        <taxon>Enterobacterales</taxon>
        <taxon>Enterobacteriaceae</taxon>
        <taxon>Salmonella</taxon>
    </lineage>
</organism>
<accession>A0A5Z6UQY4</accession>
<gene>
    <name evidence="1" type="ORF">A9T62_23750</name>
</gene>
<reference evidence="1" key="1">
    <citation type="submission" date="2018-07" db="EMBL/GenBank/DDBJ databases">
        <authorList>
            <consortium name="NARMS: The National Antimicrobial Resistance Monitoring System"/>
        </authorList>
    </citation>
    <scope>NUCLEOTIDE SEQUENCE</scope>
    <source>
        <strain evidence="1">CVM N32790</strain>
    </source>
</reference>
<evidence type="ECO:0000313" key="1">
    <source>
        <dbReference type="EMBL" id="ECS4949562.1"/>
    </source>
</evidence>
<keyword evidence="1" id="KW-0808">Transferase</keyword>
<feature type="non-terminal residue" evidence="1">
    <location>
        <position position="127"/>
    </location>
</feature>
<dbReference type="AlphaFoldDB" id="A0A5Z6UQY4"/>
<sequence length="127" mass="14694">MNNKKVLMDISWSNKGGIGRFTDEISKLLCDISKEELYRKCASPLAPLGLAVNIFLRKKTDVVFLPGYIPPLFCSKKFIITIHDLNHLDLNDNSSLFKRLFYNFIIKRGCRKAYKIFTVSNFSKERI</sequence>
<name>A0A5Z6UQY4_SALHA</name>
<dbReference type="SUPFAM" id="SSF53756">
    <property type="entry name" value="UDP-Glycosyltransferase/glycogen phosphorylase"/>
    <property type="match status" value="1"/>
</dbReference>
<comment type="caution">
    <text evidence="1">The sequence shown here is derived from an EMBL/GenBank/DDBJ whole genome shotgun (WGS) entry which is preliminary data.</text>
</comment>
<dbReference type="GO" id="GO:0016740">
    <property type="term" value="F:transferase activity"/>
    <property type="evidence" value="ECO:0007669"/>
    <property type="project" value="UniProtKB-KW"/>
</dbReference>
<proteinExistence type="predicted"/>
<dbReference type="EMBL" id="AAKJUD010000092">
    <property type="protein sequence ID" value="ECS4949562.1"/>
    <property type="molecule type" value="Genomic_DNA"/>
</dbReference>